<feature type="compositionally biased region" description="Basic and acidic residues" evidence="1">
    <location>
        <begin position="1"/>
        <end position="27"/>
    </location>
</feature>
<organism evidence="3 4">
    <name type="scientific">Astatotilapia calliptera</name>
    <name type="common">Eastern happy</name>
    <name type="synonym">Chromis callipterus</name>
    <dbReference type="NCBI Taxonomy" id="8154"/>
    <lineage>
        <taxon>Eukaryota</taxon>
        <taxon>Metazoa</taxon>
        <taxon>Chordata</taxon>
        <taxon>Craniata</taxon>
        <taxon>Vertebrata</taxon>
        <taxon>Euteleostomi</taxon>
        <taxon>Actinopterygii</taxon>
        <taxon>Neopterygii</taxon>
        <taxon>Teleostei</taxon>
        <taxon>Neoteleostei</taxon>
        <taxon>Acanthomorphata</taxon>
        <taxon>Ovalentaria</taxon>
        <taxon>Cichlomorphae</taxon>
        <taxon>Cichliformes</taxon>
        <taxon>Cichlidae</taxon>
        <taxon>African cichlids</taxon>
        <taxon>Pseudocrenilabrinae</taxon>
        <taxon>Haplochromini</taxon>
        <taxon>Astatotilapia</taxon>
    </lineage>
</organism>
<reference evidence="3" key="1">
    <citation type="submission" date="2018-05" db="EMBL/GenBank/DDBJ databases">
        <authorList>
            <person name="Datahose"/>
        </authorList>
    </citation>
    <scope>NUCLEOTIDE SEQUENCE</scope>
</reference>
<dbReference type="Pfam" id="PF22068">
    <property type="entry name" value="Androglobin_II"/>
    <property type="match status" value="1"/>
</dbReference>
<dbReference type="Proteomes" id="UP000265100">
    <property type="component" value="Chromosome 15"/>
</dbReference>
<dbReference type="PANTHER" id="PTHR46298:SF1">
    <property type="entry name" value="ANDROGLOBIN"/>
    <property type="match status" value="1"/>
</dbReference>
<evidence type="ECO:0000313" key="4">
    <source>
        <dbReference type="Proteomes" id="UP000265100"/>
    </source>
</evidence>
<name>A0AAX7VHJ7_ASTCA</name>
<accession>A0AAX7VHJ7</accession>
<evidence type="ECO:0000313" key="3">
    <source>
        <dbReference type="Ensembl" id="ENSACLP00000080562.1"/>
    </source>
</evidence>
<dbReference type="InterPro" id="IPR053033">
    <property type="entry name" value="Androglobin-like"/>
</dbReference>
<feature type="domain" description="Androglobin" evidence="2">
    <location>
        <begin position="108"/>
        <end position="191"/>
    </location>
</feature>
<dbReference type="PANTHER" id="PTHR46298">
    <property type="entry name" value="ANDROGLOBIN"/>
    <property type="match status" value="1"/>
</dbReference>
<reference evidence="3" key="2">
    <citation type="submission" date="2025-08" db="UniProtKB">
        <authorList>
            <consortium name="Ensembl"/>
        </authorList>
    </citation>
    <scope>IDENTIFICATION</scope>
</reference>
<evidence type="ECO:0000256" key="1">
    <source>
        <dbReference type="SAM" id="MobiDB-lite"/>
    </source>
</evidence>
<dbReference type="Ensembl" id="ENSACLT00000056598.1">
    <property type="protein sequence ID" value="ENSACLP00000080562.1"/>
    <property type="gene ID" value="ENSACLG00000017918.2"/>
</dbReference>
<feature type="region of interest" description="Disordered" evidence="1">
    <location>
        <begin position="1"/>
        <end position="28"/>
    </location>
</feature>
<proteinExistence type="predicted"/>
<dbReference type="AlphaFoldDB" id="A0AAX7VHJ7"/>
<reference evidence="3" key="3">
    <citation type="submission" date="2025-09" db="UniProtKB">
        <authorList>
            <consortium name="Ensembl"/>
        </authorList>
    </citation>
    <scope>IDENTIFICATION</scope>
</reference>
<sequence>MEVTAEDKKNSDDISNDRPQTEIKEPVTEESYYATNKPVLQKTWVDLEDFDKCFQTLLVFHKPQTYQHHIQKSHFKNTVLSKTTVAVKCSGSSTQTLSSGSLAVASPECPEVRGTYYLCVDSLQPSQILISFSSLLLWGHAAEEKQEMSAARRSAVLIAMPHSWTSLQSQLPVLSIKTTSTKAAVLNLPSG</sequence>
<keyword evidence="4" id="KW-1185">Reference proteome</keyword>
<evidence type="ECO:0000259" key="2">
    <source>
        <dbReference type="Pfam" id="PF22068"/>
    </source>
</evidence>
<protein>
    <submittedName>
        <fullName evidence="3">Androglobin</fullName>
    </submittedName>
</protein>
<dbReference type="InterPro" id="IPR054093">
    <property type="entry name" value="Androglobin_II"/>
</dbReference>
<dbReference type="GeneTree" id="ENSGT00390000014904"/>